<comment type="caution">
    <text evidence="1">The sequence shown here is derived from an EMBL/GenBank/DDBJ whole genome shotgun (WGS) entry which is preliminary data.</text>
</comment>
<accession>A0A167LNQ9</accession>
<gene>
    <name evidence="1" type="ORF">N473_12890</name>
</gene>
<protein>
    <submittedName>
        <fullName evidence="1">Uncharacterized protein</fullName>
    </submittedName>
</protein>
<dbReference type="Proteomes" id="UP000076486">
    <property type="component" value="Unassembled WGS sequence"/>
</dbReference>
<dbReference type="EMBL" id="AUYC01000019">
    <property type="protein sequence ID" value="KZN64928.1"/>
    <property type="molecule type" value="Genomic_DNA"/>
</dbReference>
<evidence type="ECO:0000313" key="2">
    <source>
        <dbReference type="Proteomes" id="UP000076486"/>
    </source>
</evidence>
<reference evidence="1 2" key="1">
    <citation type="submission" date="2013-07" db="EMBL/GenBank/DDBJ databases">
        <title>Comparative Genomic and Metabolomic Analysis of Twelve Strains of Pseudoalteromonas luteoviolacea.</title>
        <authorList>
            <person name="Vynne N.G."/>
            <person name="Mansson M."/>
            <person name="Gram L."/>
        </authorList>
    </citation>
    <scope>NUCLEOTIDE SEQUENCE [LARGE SCALE GENOMIC DNA]</scope>
    <source>
        <strain evidence="1 2">CPMOR-1</strain>
    </source>
</reference>
<proteinExistence type="predicted"/>
<evidence type="ECO:0000313" key="1">
    <source>
        <dbReference type="EMBL" id="KZN64928.1"/>
    </source>
</evidence>
<dbReference type="AlphaFoldDB" id="A0A167LNQ9"/>
<name>A0A167LNQ9_9GAMM</name>
<organism evidence="1 2">
    <name type="scientific">Pseudoalteromonas luteoviolacea CPMOR-1</name>
    <dbReference type="NCBI Taxonomy" id="1365248"/>
    <lineage>
        <taxon>Bacteria</taxon>
        <taxon>Pseudomonadati</taxon>
        <taxon>Pseudomonadota</taxon>
        <taxon>Gammaproteobacteria</taxon>
        <taxon>Alteromonadales</taxon>
        <taxon>Pseudoalteromonadaceae</taxon>
        <taxon>Pseudoalteromonas</taxon>
    </lineage>
</organism>
<dbReference type="PATRIC" id="fig|1365248.3.peg.1487"/>
<sequence length="31" mass="3430">MLASLIGQGLQGFIARAIKRQLVSFTRKKTP</sequence>